<dbReference type="GO" id="GO:0098793">
    <property type="term" value="C:presynapse"/>
    <property type="evidence" value="ECO:0007669"/>
    <property type="project" value="GOC"/>
</dbReference>
<dbReference type="InterPro" id="IPR010439">
    <property type="entry name" value="MUN_dom"/>
</dbReference>
<accession>A0A1Y3BBW6</accession>
<comment type="caution">
    <text evidence="2">The sequence shown here is derived from an EMBL/GenBank/DDBJ whole genome shotgun (WGS) entry which is preliminary data.</text>
</comment>
<dbReference type="OrthoDB" id="10063282at2759"/>
<proteinExistence type="predicted"/>
<dbReference type="InterPro" id="IPR033227">
    <property type="entry name" value="CAPS"/>
</dbReference>
<dbReference type="Proteomes" id="UP000194236">
    <property type="component" value="Unassembled WGS sequence"/>
</dbReference>
<protein>
    <recommendedName>
        <fullName evidence="1">MUN domain-containing protein</fullName>
    </recommendedName>
</protein>
<evidence type="ECO:0000313" key="3">
    <source>
        <dbReference type="Proteomes" id="UP000194236"/>
    </source>
</evidence>
<dbReference type="AlphaFoldDB" id="A0A1Y3BBW6"/>
<dbReference type="Pfam" id="PF06292">
    <property type="entry name" value="MUN"/>
    <property type="match status" value="1"/>
</dbReference>
<name>A0A1Y3BBW6_EURMA</name>
<dbReference type="PANTHER" id="PTHR12166">
    <property type="entry name" value="CALCIUM-DEPENDENT SECRETION ACTIVATOR"/>
    <property type="match status" value="1"/>
</dbReference>
<organism evidence="2 3">
    <name type="scientific">Euroglyphus maynei</name>
    <name type="common">Mayne's house dust mite</name>
    <dbReference type="NCBI Taxonomy" id="6958"/>
    <lineage>
        <taxon>Eukaryota</taxon>
        <taxon>Metazoa</taxon>
        <taxon>Ecdysozoa</taxon>
        <taxon>Arthropoda</taxon>
        <taxon>Chelicerata</taxon>
        <taxon>Arachnida</taxon>
        <taxon>Acari</taxon>
        <taxon>Acariformes</taxon>
        <taxon>Sarcoptiformes</taxon>
        <taxon>Astigmata</taxon>
        <taxon>Psoroptidia</taxon>
        <taxon>Analgoidea</taxon>
        <taxon>Pyroglyphidae</taxon>
        <taxon>Pyroglyphinae</taxon>
        <taxon>Euroglyphus</taxon>
    </lineage>
</organism>
<dbReference type="EMBL" id="MUJZ01036164">
    <property type="protein sequence ID" value="OTF76715.1"/>
    <property type="molecule type" value="Genomic_DNA"/>
</dbReference>
<evidence type="ECO:0000259" key="1">
    <source>
        <dbReference type="Pfam" id="PF06292"/>
    </source>
</evidence>
<sequence length="237" mass="26376">MQSCLTNKLIGILENCISKLSRYDEGSILAPILSLTYNKGVSSTGKDVGKSYINFIRNSAEQLRQKVCDELWILSFFESWYAAQIELINNWLLERIDSSLHLFQLCAISYIVRKLYNDFELQGIEEEKLNNITYKTVMQRILMEEATASVSTNDLNRENEDADECHANGEQMGNRLRKTSASILSSSSSSSSNPENYVSRIQNATTNVMGKISGLGRGVSGFGGMAGGIANKFLNNL</sequence>
<dbReference type="GO" id="GO:1990504">
    <property type="term" value="P:dense core granule exocytosis"/>
    <property type="evidence" value="ECO:0007669"/>
    <property type="project" value="InterPro"/>
</dbReference>
<feature type="domain" description="MUN" evidence="1">
    <location>
        <begin position="1"/>
        <end position="76"/>
    </location>
</feature>
<gene>
    <name evidence="2" type="ORF">BLA29_000197</name>
</gene>
<keyword evidence="3" id="KW-1185">Reference proteome</keyword>
<evidence type="ECO:0000313" key="2">
    <source>
        <dbReference type="EMBL" id="OTF76715.1"/>
    </source>
</evidence>
<dbReference type="GO" id="GO:0016079">
    <property type="term" value="P:synaptic vesicle exocytosis"/>
    <property type="evidence" value="ECO:0007669"/>
    <property type="project" value="InterPro"/>
</dbReference>
<reference evidence="2 3" key="1">
    <citation type="submission" date="2017-03" db="EMBL/GenBank/DDBJ databases">
        <title>Genome Survey of Euroglyphus maynei.</title>
        <authorList>
            <person name="Arlian L.G."/>
            <person name="Morgan M.S."/>
            <person name="Rider S.D."/>
        </authorList>
    </citation>
    <scope>NUCLEOTIDE SEQUENCE [LARGE SCALE GENOMIC DNA]</scope>
    <source>
        <strain evidence="2">Arlian Lab</strain>
        <tissue evidence="2">Whole body</tissue>
    </source>
</reference>
<dbReference type="PANTHER" id="PTHR12166:SF8">
    <property type="entry name" value="CALCIUM-DEPENDENT SECRETION ACTIVATOR"/>
    <property type="match status" value="1"/>
</dbReference>